<dbReference type="KEGG" id="ptan:CRYO30217_03319"/>
<dbReference type="InterPro" id="IPR022409">
    <property type="entry name" value="PKD/Chitinase_dom"/>
</dbReference>
<dbReference type="EMBL" id="OU015584">
    <property type="protein sequence ID" value="CAG5086886.1"/>
    <property type="molecule type" value="Genomic_DNA"/>
</dbReference>
<dbReference type="InterPro" id="IPR026341">
    <property type="entry name" value="T9SS_type_B"/>
</dbReference>
<gene>
    <name evidence="4" type="ORF">CRYO30217_03319</name>
</gene>
<organism evidence="4 5">
    <name type="scientific">Parvicella tangerina</name>
    <dbReference type="NCBI Taxonomy" id="2829795"/>
    <lineage>
        <taxon>Bacteria</taxon>
        <taxon>Pseudomonadati</taxon>
        <taxon>Bacteroidota</taxon>
        <taxon>Flavobacteriia</taxon>
        <taxon>Flavobacteriales</taxon>
        <taxon>Parvicellaceae</taxon>
        <taxon>Parvicella</taxon>
    </lineage>
</organism>
<dbReference type="Pfam" id="PF13585">
    <property type="entry name" value="CHU_C"/>
    <property type="match status" value="1"/>
</dbReference>
<feature type="transmembrane region" description="Helical" evidence="2">
    <location>
        <begin position="58"/>
        <end position="79"/>
    </location>
</feature>
<keyword evidence="5" id="KW-1185">Reference proteome</keyword>
<dbReference type="SMART" id="SM00089">
    <property type="entry name" value="PKD"/>
    <property type="match status" value="1"/>
</dbReference>
<dbReference type="CDD" id="cd00146">
    <property type="entry name" value="PKD"/>
    <property type="match status" value="1"/>
</dbReference>
<dbReference type="Gene3D" id="2.60.40.4070">
    <property type="match status" value="1"/>
</dbReference>
<dbReference type="InterPro" id="IPR013783">
    <property type="entry name" value="Ig-like_fold"/>
</dbReference>
<proteinExistence type="predicted"/>
<dbReference type="NCBIfam" id="TIGR04131">
    <property type="entry name" value="Bac_Flav_CTERM"/>
    <property type="match status" value="1"/>
</dbReference>
<evidence type="ECO:0000256" key="2">
    <source>
        <dbReference type="SAM" id="Phobius"/>
    </source>
</evidence>
<reference evidence="4" key="1">
    <citation type="submission" date="2021-04" db="EMBL/GenBank/DDBJ databases">
        <authorList>
            <person name="Rodrigo-Torres L."/>
            <person name="Arahal R. D."/>
            <person name="Lucena T."/>
        </authorList>
    </citation>
    <scope>NUCLEOTIDE SEQUENCE</scope>
    <source>
        <strain evidence="4">AS29M-1</strain>
    </source>
</reference>
<evidence type="ECO:0000313" key="4">
    <source>
        <dbReference type="EMBL" id="CAG5086886.1"/>
    </source>
</evidence>
<evidence type="ECO:0000256" key="1">
    <source>
        <dbReference type="SAM" id="MobiDB-lite"/>
    </source>
</evidence>
<evidence type="ECO:0000259" key="3">
    <source>
        <dbReference type="PROSITE" id="PS50093"/>
    </source>
</evidence>
<keyword evidence="2" id="KW-1133">Transmembrane helix</keyword>
<dbReference type="InterPro" id="IPR000601">
    <property type="entry name" value="PKD_dom"/>
</dbReference>
<evidence type="ECO:0000313" key="5">
    <source>
        <dbReference type="Proteomes" id="UP000683507"/>
    </source>
</evidence>
<dbReference type="InterPro" id="IPR035986">
    <property type="entry name" value="PKD_dom_sf"/>
</dbReference>
<protein>
    <recommendedName>
        <fullName evidence="3">PKD domain-containing protein</fullName>
    </recommendedName>
</protein>
<keyword evidence="2" id="KW-0812">Transmembrane</keyword>
<dbReference type="PROSITE" id="PS50093">
    <property type="entry name" value="PKD"/>
    <property type="match status" value="1"/>
</dbReference>
<name>A0A916JQ09_9FLAO</name>
<dbReference type="Pfam" id="PF18911">
    <property type="entry name" value="PKD_4"/>
    <property type="match status" value="1"/>
</dbReference>
<feature type="region of interest" description="Disordered" evidence="1">
    <location>
        <begin position="136"/>
        <end position="158"/>
    </location>
</feature>
<dbReference type="RefSeq" id="WP_258543503.1">
    <property type="nucleotide sequence ID" value="NZ_OU015584.1"/>
</dbReference>
<accession>A0A916JQ09</accession>
<dbReference type="AlphaFoldDB" id="A0A916JQ09"/>
<keyword evidence="2" id="KW-0472">Membrane</keyword>
<sequence length="385" mass="41668">MSHRDFENIEELFRTGLEDMEVPVNDAMWSSISKGINQSGAGVGGSTGAAAAKGGSSLLTYLGLAGVACVVSVAGTLLYTNLKGDKLVTDSIQVVETTVKQPAAESNDVTHLTEVTENTIIAAIPASQEDRKMVDDITKPSATPDPVNKNESDDKPKKTVVVVEESTHDYGNSWVEYFMTPPNESYTTPNSDQNKETENENMVKPTIEEVEEDDIIASIVAAPVGGYAPLEVSFAQYSEKGKVSWDFGDGTSTEEESPTHTFDKYGKYTVTLTITDDSGNQYQDFRVIEVLANSALTKIPNVFTPNFDGVNDVYKVEGKNIASFNLAILNSKGEILHQSSSMDEGWDGRDKFGDELPTGTYVVVISAKGIDGKKYEHSGTVTLNR</sequence>
<dbReference type="Gene3D" id="2.60.40.10">
    <property type="entry name" value="Immunoglobulins"/>
    <property type="match status" value="1"/>
</dbReference>
<dbReference type="SUPFAM" id="SSF49299">
    <property type="entry name" value="PKD domain"/>
    <property type="match status" value="1"/>
</dbReference>
<feature type="compositionally biased region" description="Basic and acidic residues" evidence="1">
    <location>
        <begin position="148"/>
        <end position="157"/>
    </location>
</feature>
<dbReference type="Proteomes" id="UP000683507">
    <property type="component" value="Chromosome"/>
</dbReference>
<feature type="domain" description="PKD" evidence="3">
    <location>
        <begin position="245"/>
        <end position="280"/>
    </location>
</feature>